<dbReference type="GO" id="GO:0006915">
    <property type="term" value="P:apoptotic process"/>
    <property type="evidence" value="ECO:0007669"/>
    <property type="project" value="UniProtKB-UniRule"/>
</dbReference>
<evidence type="ECO:0000313" key="6">
    <source>
        <dbReference type="Proteomes" id="UP000694523"/>
    </source>
</evidence>
<keyword evidence="3" id="KW-0472">Membrane</keyword>
<dbReference type="Gene3D" id="3.10.20.10">
    <property type="match status" value="2"/>
</dbReference>
<reference evidence="5" key="2">
    <citation type="submission" date="2025-09" db="UniProtKB">
        <authorList>
            <consortium name="Ensembl"/>
        </authorList>
    </citation>
    <scope>IDENTIFICATION</scope>
</reference>
<evidence type="ECO:0000256" key="2">
    <source>
        <dbReference type="PROSITE-ProRule" id="PRU00447"/>
    </source>
</evidence>
<dbReference type="Ensembl" id="ENSNMLT00000038279.1">
    <property type="protein sequence ID" value="ENSNMLP00000034371.1"/>
    <property type="gene ID" value="ENSNMLG00000021407.1"/>
</dbReference>
<dbReference type="PROSITE" id="PS51135">
    <property type="entry name" value="CIDE_N"/>
    <property type="match status" value="1"/>
</dbReference>
<dbReference type="PANTHER" id="PTHR12306:SF9">
    <property type="entry name" value="LIPID TRANSFERASE CIDEC"/>
    <property type="match status" value="1"/>
</dbReference>
<evidence type="ECO:0000256" key="3">
    <source>
        <dbReference type="SAM" id="Phobius"/>
    </source>
</evidence>
<name>A0A8C6UCP0_9GOBI</name>
<evidence type="ECO:0000259" key="4">
    <source>
        <dbReference type="PROSITE" id="PS51135"/>
    </source>
</evidence>
<keyword evidence="3" id="KW-0812">Transmembrane</keyword>
<dbReference type="AlphaFoldDB" id="A0A8C6UCP0"/>
<dbReference type="GO" id="GO:0042981">
    <property type="term" value="P:regulation of apoptotic process"/>
    <property type="evidence" value="ECO:0007669"/>
    <property type="project" value="TreeGrafter"/>
</dbReference>
<dbReference type="SUPFAM" id="SSF54277">
    <property type="entry name" value="CAD &amp; PB1 domains"/>
    <property type="match status" value="1"/>
</dbReference>
<proteinExistence type="predicted"/>
<feature type="domain" description="CIDE-N" evidence="4">
    <location>
        <begin position="31"/>
        <end position="91"/>
    </location>
</feature>
<feature type="transmembrane region" description="Helical" evidence="3">
    <location>
        <begin position="142"/>
        <end position="164"/>
    </location>
</feature>
<dbReference type="SMART" id="SM00266">
    <property type="entry name" value="CAD"/>
    <property type="match status" value="1"/>
</dbReference>
<evidence type="ECO:0000313" key="5">
    <source>
        <dbReference type="Ensembl" id="ENSNMLP00000034371.1"/>
    </source>
</evidence>
<keyword evidence="3" id="KW-1133">Transmembrane helix</keyword>
<dbReference type="Pfam" id="PF02017">
    <property type="entry name" value="CIDE-N"/>
    <property type="match status" value="1"/>
</dbReference>
<organism evidence="5 6">
    <name type="scientific">Neogobius melanostomus</name>
    <name type="common">round goby</name>
    <dbReference type="NCBI Taxonomy" id="47308"/>
    <lineage>
        <taxon>Eukaryota</taxon>
        <taxon>Metazoa</taxon>
        <taxon>Chordata</taxon>
        <taxon>Craniata</taxon>
        <taxon>Vertebrata</taxon>
        <taxon>Euteleostomi</taxon>
        <taxon>Actinopterygii</taxon>
        <taxon>Neopterygii</taxon>
        <taxon>Teleostei</taxon>
        <taxon>Neoteleostei</taxon>
        <taxon>Acanthomorphata</taxon>
        <taxon>Gobiaria</taxon>
        <taxon>Gobiiformes</taxon>
        <taxon>Gobioidei</taxon>
        <taxon>Gobiidae</taxon>
        <taxon>Benthophilinae</taxon>
        <taxon>Neogobiini</taxon>
        <taxon>Neogobius</taxon>
    </lineage>
</organism>
<accession>A0A8C6UCP0</accession>
<keyword evidence="6" id="KW-1185">Reference proteome</keyword>
<reference evidence="5" key="1">
    <citation type="submission" date="2025-08" db="UniProtKB">
        <authorList>
            <consortium name="Ensembl"/>
        </authorList>
    </citation>
    <scope>IDENTIFICATION</scope>
</reference>
<keyword evidence="1 2" id="KW-0053">Apoptosis</keyword>
<protein>
    <submittedName>
        <fullName evidence="5">Cell death inducing DFFA like effector c</fullName>
    </submittedName>
</protein>
<sequence>VNIARSKSHLMSRCVTASASVTQLLSVRPLRSKPFRVTNAERSLKKGLTAHALEDLLVPEDGTEIDSEDFFQTVPENSVLMVLDKGEKWTPLSVSVFATLYLQVAPVSVIFDQPKDFIGCLNVKATLYGAYSVSYEVRLDCISLIVSYITVVTYMASIYIYTVLKYTFIKLVIRTSQFKGNKEISIILLPG</sequence>
<dbReference type="InterPro" id="IPR003508">
    <property type="entry name" value="CIDE-N_dom"/>
</dbReference>
<evidence type="ECO:0000256" key="1">
    <source>
        <dbReference type="ARBA" id="ARBA00022703"/>
    </source>
</evidence>
<dbReference type="Proteomes" id="UP000694523">
    <property type="component" value="Unplaced"/>
</dbReference>
<dbReference type="PANTHER" id="PTHR12306">
    <property type="entry name" value="CELL DEATH ACTIVATOR CIDE"/>
    <property type="match status" value="1"/>
</dbReference>